<evidence type="ECO:0000313" key="2">
    <source>
        <dbReference type="Proteomes" id="UP000265520"/>
    </source>
</evidence>
<evidence type="ECO:0000313" key="1">
    <source>
        <dbReference type="EMBL" id="MCI83579.1"/>
    </source>
</evidence>
<proteinExistence type="predicted"/>
<dbReference type="EMBL" id="LXQA011070409">
    <property type="protein sequence ID" value="MCI83579.1"/>
    <property type="molecule type" value="Genomic_DNA"/>
</dbReference>
<reference evidence="1 2" key="1">
    <citation type="journal article" date="2018" name="Front. Plant Sci.">
        <title>Red Clover (Trifolium pratense) and Zigzag Clover (T. medium) - A Picture of Genomic Similarities and Differences.</title>
        <authorList>
            <person name="Dluhosova J."/>
            <person name="Istvanek J."/>
            <person name="Nedelnik J."/>
            <person name="Repkova J."/>
        </authorList>
    </citation>
    <scope>NUCLEOTIDE SEQUENCE [LARGE SCALE GENOMIC DNA]</scope>
    <source>
        <strain evidence="2">cv. 10/8</strain>
        <tissue evidence="1">Leaf</tissue>
    </source>
</reference>
<dbReference type="Proteomes" id="UP000265520">
    <property type="component" value="Unassembled WGS sequence"/>
</dbReference>
<feature type="non-terminal residue" evidence="1">
    <location>
        <position position="1"/>
    </location>
</feature>
<accession>A0A392V8I1</accession>
<keyword evidence="2" id="KW-1185">Reference proteome</keyword>
<sequence length="69" mass="7958">AAIEDIVVGGDPFFGDIQWRMASIPIKFEGVRFVLSNISRLICFCGFQDPILGFARSYIKRQWSMWDEL</sequence>
<name>A0A392V8I1_9FABA</name>
<dbReference type="AlphaFoldDB" id="A0A392V8I1"/>
<organism evidence="1 2">
    <name type="scientific">Trifolium medium</name>
    <dbReference type="NCBI Taxonomy" id="97028"/>
    <lineage>
        <taxon>Eukaryota</taxon>
        <taxon>Viridiplantae</taxon>
        <taxon>Streptophyta</taxon>
        <taxon>Embryophyta</taxon>
        <taxon>Tracheophyta</taxon>
        <taxon>Spermatophyta</taxon>
        <taxon>Magnoliopsida</taxon>
        <taxon>eudicotyledons</taxon>
        <taxon>Gunneridae</taxon>
        <taxon>Pentapetalae</taxon>
        <taxon>rosids</taxon>
        <taxon>fabids</taxon>
        <taxon>Fabales</taxon>
        <taxon>Fabaceae</taxon>
        <taxon>Papilionoideae</taxon>
        <taxon>50 kb inversion clade</taxon>
        <taxon>NPAAA clade</taxon>
        <taxon>Hologalegina</taxon>
        <taxon>IRL clade</taxon>
        <taxon>Trifolieae</taxon>
        <taxon>Trifolium</taxon>
    </lineage>
</organism>
<protein>
    <submittedName>
        <fullName evidence="1">Uncharacterized protein</fullName>
    </submittedName>
</protein>
<comment type="caution">
    <text evidence="1">The sequence shown here is derived from an EMBL/GenBank/DDBJ whole genome shotgun (WGS) entry which is preliminary data.</text>
</comment>